<evidence type="ECO:0000313" key="1">
    <source>
        <dbReference type="EMBL" id="JAE01561.1"/>
    </source>
</evidence>
<name>A0A0A9EUL6_ARUDO</name>
<dbReference type="EMBL" id="GBRH01196335">
    <property type="protein sequence ID" value="JAE01561.1"/>
    <property type="molecule type" value="Transcribed_RNA"/>
</dbReference>
<dbReference type="AlphaFoldDB" id="A0A0A9EUL6"/>
<reference evidence="1" key="2">
    <citation type="journal article" date="2015" name="Data Brief">
        <title>Shoot transcriptome of the giant reed, Arundo donax.</title>
        <authorList>
            <person name="Barrero R.A."/>
            <person name="Guerrero F.D."/>
            <person name="Moolhuijzen P."/>
            <person name="Goolsby J.A."/>
            <person name="Tidwell J."/>
            <person name="Bellgard S.E."/>
            <person name="Bellgard M.I."/>
        </authorList>
    </citation>
    <scope>NUCLEOTIDE SEQUENCE</scope>
    <source>
        <tissue evidence="1">Shoot tissue taken approximately 20 cm above the soil surface</tissue>
    </source>
</reference>
<accession>A0A0A9EUL6</accession>
<proteinExistence type="predicted"/>
<reference evidence="1" key="1">
    <citation type="submission" date="2014-09" db="EMBL/GenBank/DDBJ databases">
        <authorList>
            <person name="Magalhaes I.L.F."/>
            <person name="Oliveira U."/>
            <person name="Santos F.R."/>
            <person name="Vidigal T.H.D.A."/>
            <person name="Brescovit A.D."/>
            <person name="Santos A.J."/>
        </authorList>
    </citation>
    <scope>NUCLEOTIDE SEQUENCE</scope>
    <source>
        <tissue evidence="1">Shoot tissue taken approximately 20 cm above the soil surface</tissue>
    </source>
</reference>
<sequence>MKTKNPKTACSNFKVKYTGVQNICRSVPNSLLFIQDDDFKCLYN</sequence>
<protein>
    <submittedName>
        <fullName evidence="1">Uncharacterized protein</fullName>
    </submittedName>
</protein>
<organism evidence="1">
    <name type="scientific">Arundo donax</name>
    <name type="common">Giant reed</name>
    <name type="synonym">Donax arundinaceus</name>
    <dbReference type="NCBI Taxonomy" id="35708"/>
    <lineage>
        <taxon>Eukaryota</taxon>
        <taxon>Viridiplantae</taxon>
        <taxon>Streptophyta</taxon>
        <taxon>Embryophyta</taxon>
        <taxon>Tracheophyta</taxon>
        <taxon>Spermatophyta</taxon>
        <taxon>Magnoliopsida</taxon>
        <taxon>Liliopsida</taxon>
        <taxon>Poales</taxon>
        <taxon>Poaceae</taxon>
        <taxon>PACMAD clade</taxon>
        <taxon>Arundinoideae</taxon>
        <taxon>Arundineae</taxon>
        <taxon>Arundo</taxon>
    </lineage>
</organism>